<dbReference type="OrthoDB" id="20273at2759"/>
<keyword evidence="1" id="KW-0812">Transmembrane</keyword>
<dbReference type="KEGG" id="mgl:MGL_3909"/>
<evidence type="ECO:0000313" key="2">
    <source>
        <dbReference type="EMBL" id="EDP41701.1"/>
    </source>
</evidence>
<evidence type="ECO:0000256" key="1">
    <source>
        <dbReference type="SAM" id="Phobius"/>
    </source>
</evidence>
<dbReference type="Proteomes" id="UP000008837">
    <property type="component" value="Unassembled WGS sequence"/>
</dbReference>
<dbReference type="RefSeq" id="XP_001728915.1">
    <property type="nucleotide sequence ID" value="XM_001728863.1"/>
</dbReference>
<dbReference type="AlphaFoldDB" id="A8QBG3"/>
<comment type="caution">
    <text evidence="2">The sequence shown here is derived from an EMBL/GenBank/DDBJ whole genome shotgun (WGS) entry which is preliminary data.</text>
</comment>
<dbReference type="GeneID" id="5853221"/>
<dbReference type="STRING" id="425265.A8QBG3"/>
<keyword evidence="3" id="KW-1185">Reference proteome</keyword>
<dbReference type="OMA" id="FLRPPNI"/>
<protein>
    <recommendedName>
        <fullName evidence="4">Late embryogenesis abundant protein LEA-2 subgroup domain-containing protein</fullName>
    </recommendedName>
</protein>
<dbReference type="EMBL" id="AAYY01000016">
    <property type="protein sequence ID" value="EDP41701.1"/>
    <property type="molecule type" value="Genomic_DNA"/>
</dbReference>
<organism evidence="2 3">
    <name type="scientific">Malassezia globosa (strain ATCC MYA-4612 / CBS 7966)</name>
    <name type="common">Dandruff-associated fungus</name>
    <dbReference type="NCBI Taxonomy" id="425265"/>
    <lineage>
        <taxon>Eukaryota</taxon>
        <taxon>Fungi</taxon>
        <taxon>Dikarya</taxon>
        <taxon>Basidiomycota</taxon>
        <taxon>Ustilaginomycotina</taxon>
        <taxon>Malasseziomycetes</taxon>
        <taxon>Malasseziales</taxon>
        <taxon>Malasseziaceae</taxon>
        <taxon>Malassezia</taxon>
    </lineage>
</organism>
<dbReference type="Gene3D" id="2.60.40.1820">
    <property type="match status" value="1"/>
</dbReference>
<name>A8QBG3_MALGO</name>
<proteinExistence type="predicted"/>
<gene>
    <name evidence="2" type="ORF">MGL_3909</name>
</gene>
<dbReference type="InParanoid" id="A8QBG3"/>
<dbReference type="VEuPathDB" id="FungiDB:MGL_3909"/>
<sequence>MNQNRPVQLLDPPMQDHMYAGANTSMQPATEFEPMSDKFIDEPAIEESALFSDVNSMDRNPSMYLGSQRKGIWLPEDRRAFQNQNCLMQILRILLFILVFGIILALCVIMLIFIFLRPPNIGFNDDIQLPQSQQQLDISGGHFSVPANLSFVVRNPNYVPAKINNISALAYDNSEQTTSIGTCNVAHQTIHARDDTTVTLPCKLEYDLNKDSHLSILKDIASRCFKSNKKLQLLLKVHVNIQLYSFKVPFDLSPVISISCPISKNDIKKLAGDKPDIDDLINGLNSRRSQSQWLALAKRFYEPLAAPHDDRTAYL</sequence>
<reference evidence="2 3" key="1">
    <citation type="journal article" date="2007" name="Proc. Natl. Acad. Sci. U.S.A.">
        <title>Dandruff-associated Malassezia genomes reveal convergent and divergent virulence traits shared with plant and human fungal pathogens.</title>
        <authorList>
            <person name="Xu J."/>
            <person name="Saunders C.W."/>
            <person name="Hu P."/>
            <person name="Grant R.A."/>
            <person name="Boekhout T."/>
            <person name="Kuramae E.E."/>
            <person name="Kronstad J.W."/>
            <person name="Deangelis Y.M."/>
            <person name="Reeder N.L."/>
            <person name="Johnstone K.R."/>
            <person name="Leland M."/>
            <person name="Fieno A.M."/>
            <person name="Begley W.M."/>
            <person name="Sun Y."/>
            <person name="Lacey M.P."/>
            <person name="Chaudhary T."/>
            <person name="Keough T."/>
            <person name="Chu L."/>
            <person name="Sears R."/>
            <person name="Yuan B."/>
            <person name="Dawson T.L.Jr."/>
        </authorList>
    </citation>
    <scope>NUCLEOTIDE SEQUENCE [LARGE SCALE GENOMIC DNA]</scope>
    <source>
        <strain evidence="3">ATCC MYA-4612 / CBS 7966</strain>
    </source>
</reference>
<accession>A8QBG3</accession>
<feature type="transmembrane region" description="Helical" evidence="1">
    <location>
        <begin position="93"/>
        <end position="116"/>
    </location>
</feature>
<dbReference type="SUPFAM" id="SSF117070">
    <property type="entry name" value="LEA14-like"/>
    <property type="match status" value="1"/>
</dbReference>
<evidence type="ECO:0000313" key="3">
    <source>
        <dbReference type="Proteomes" id="UP000008837"/>
    </source>
</evidence>
<evidence type="ECO:0008006" key="4">
    <source>
        <dbReference type="Google" id="ProtNLM"/>
    </source>
</evidence>
<keyword evidence="1" id="KW-0472">Membrane</keyword>
<keyword evidence="1" id="KW-1133">Transmembrane helix</keyword>